<feature type="compositionally biased region" description="Polar residues" evidence="1">
    <location>
        <begin position="407"/>
        <end position="421"/>
    </location>
</feature>
<feature type="compositionally biased region" description="Low complexity" evidence="1">
    <location>
        <begin position="201"/>
        <end position="224"/>
    </location>
</feature>
<dbReference type="Pfam" id="PF09786">
    <property type="entry name" value="CytochromB561_N"/>
    <property type="match status" value="1"/>
</dbReference>
<dbReference type="Gramene" id="RZC70370">
    <property type="protein sequence ID" value="RZC70370"/>
    <property type="gene ID" value="C5167_033537"/>
</dbReference>
<keyword evidence="2" id="KW-0812">Transmembrane</keyword>
<evidence type="ECO:0000313" key="4">
    <source>
        <dbReference type="Proteomes" id="UP000316621"/>
    </source>
</evidence>
<accession>A0A4Y7KDD3</accession>
<feature type="transmembrane region" description="Helical" evidence="2">
    <location>
        <begin position="83"/>
        <end position="104"/>
    </location>
</feature>
<keyword evidence="4" id="KW-1185">Reference proteome</keyword>
<dbReference type="PANTHER" id="PTHR21780">
    <property type="entry name" value="TRANSMEMBRANE PROTEIN 209"/>
    <property type="match status" value="1"/>
</dbReference>
<dbReference type="OrthoDB" id="509821at2759"/>
<dbReference type="AlphaFoldDB" id="A0A4Y7KDD3"/>
<evidence type="ECO:0000256" key="1">
    <source>
        <dbReference type="SAM" id="MobiDB-lite"/>
    </source>
</evidence>
<feature type="region of interest" description="Disordered" evidence="1">
    <location>
        <begin position="407"/>
        <end position="433"/>
    </location>
</feature>
<feature type="compositionally biased region" description="Polar residues" evidence="1">
    <location>
        <begin position="300"/>
        <end position="309"/>
    </location>
</feature>
<keyword evidence="2" id="KW-0472">Membrane</keyword>
<dbReference type="PANTHER" id="PTHR21780:SF0">
    <property type="entry name" value="TRANSMEMBRANE PROTEIN 209"/>
    <property type="match status" value="1"/>
</dbReference>
<sequence>MEGGGEGGTSSPQVKPFKFSVYQNPNLSAALTATSIRPSKSTLLSIFSVSAISAVALISIVFREEGIINNWKPKYVSTTTAHVFTKMTGIMVGLVFIGTLSALIRAFSLWRTKGIAAFFAVGSEGLPKEQQPLTTRQLGLLGVKSKSVERVDSDSAKKPPKSRTYVPPSPSDVLVPIHQPASSPNCRVGVQKSITASGTKSGSSYKPSNSPSSTSSLYLVPSASPQTPSIQTSPGADWVLSTPWSKQQSSASKVIMSEESLEQFLADVDERITESASKLATPPASLDGLKLNITTPTMVTNSANTSGIKRSTPLRPVRMSPGSQKFSTPPKKGEGDLPPPMSMEESIDAFDHLGIYPEIEQWRDRLRQWFSSVLLNPLLDKIETSHLQVMQAAAKLGILVSVNQVGSDSPSTGAPTVSSGDGTKEWQPAYSQEEKEQLHNLRATLVQSLEGYGSKFPSSIMQQSQQQISLIQECVDAITEHQRLHQLMKGEWVKGLLPQSSVRADYTVQRIRELAEGTCLKSYEYLGTGEVYDKVNKKWTLELPTDSHLLLYLFCAYLEHPKWMLHVDPTSYTSTQSSKNPLFLGVLPPKERFPEKYLAVISSVPSVFHPGACILFVGKQSPPLFALYWDKKLQFSLQGRTALWDAILLFCHRIKVDYGGIVRGMHISSSAYSILPILDSETED</sequence>
<evidence type="ECO:0000313" key="3">
    <source>
        <dbReference type="EMBL" id="RZC70370.1"/>
    </source>
</evidence>
<dbReference type="OMA" id="IRGMHLG"/>
<organism evidence="3 4">
    <name type="scientific">Papaver somniferum</name>
    <name type="common">Opium poppy</name>
    <dbReference type="NCBI Taxonomy" id="3469"/>
    <lineage>
        <taxon>Eukaryota</taxon>
        <taxon>Viridiplantae</taxon>
        <taxon>Streptophyta</taxon>
        <taxon>Embryophyta</taxon>
        <taxon>Tracheophyta</taxon>
        <taxon>Spermatophyta</taxon>
        <taxon>Magnoliopsida</taxon>
        <taxon>Ranunculales</taxon>
        <taxon>Papaveraceae</taxon>
        <taxon>Papaveroideae</taxon>
        <taxon>Papaver</taxon>
    </lineage>
</organism>
<dbReference type="Proteomes" id="UP000316621">
    <property type="component" value="Chromosome 7"/>
</dbReference>
<reference evidence="3 4" key="1">
    <citation type="journal article" date="2018" name="Science">
        <title>The opium poppy genome and morphinan production.</title>
        <authorList>
            <person name="Guo L."/>
            <person name="Winzer T."/>
            <person name="Yang X."/>
            <person name="Li Y."/>
            <person name="Ning Z."/>
            <person name="He Z."/>
            <person name="Teodor R."/>
            <person name="Lu Y."/>
            <person name="Bowser T.A."/>
            <person name="Graham I.A."/>
            <person name="Ye K."/>
        </authorList>
    </citation>
    <scope>NUCLEOTIDE SEQUENCE [LARGE SCALE GENOMIC DNA]</scope>
    <source>
        <strain evidence="4">cv. HN1</strain>
        <tissue evidence="3">Leaves</tissue>
    </source>
</reference>
<feature type="compositionally biased region" description="Polar residues" evidence="1">
    <location>
        <begin position="225"/>
        <end position="234"/>
    </location>
</feature>
<keyword evidence="2" id="KW-1133">Transmembrane helix</keyword>
<evidence type="ECO:0000256" key="2">
    <source>
        <dbReference type="SAM" id="Phobius"/>
    </source>
</evidence>
<dbReference type="InterPro" id="IPR019176">
    <property type="entry name" value="Cytochrome_B561-rel"/>
</dbReference>
<protein>
    <recommendedName>
        <fullName evidence="5">Cytochrome B561-related protein</fullName>
    </recommendedName>
</protein>
<evidence type="ECO:0008006" key="5">
    <source>
        <dbReference type="Google" id="ProtNLM"/>
    </source>
</evidence>
<dbReference type="EMBL" id="CM010721">
    <property type="protein sequence ID" value="RZC70370.1"/>
    <property type="molecule type" value="Genomic_DNA"/>
</dbReference>
<dbReference type="STRING" id="3469.A0A4Y7KDD3"/>
<name>A0A4Y7KDD3_PAPSO</name>
<feature type="region of interest" description="Disordered" evidence="1">
    <location>
        <begin position="300"/>
        <end position="340"/>
    </location>
</feature>
<dbReference type="GO" id="GO:0016020">
    <property type="term" value="C:membrane"/>
    <property type="evidence" value="ECO:0007669"/>
    <property type="project" value="TreeGrafter"/>
</dbReference>
<gene>
    <name evidence="3" type="ORF">C5167_033537</name>
</gene>
<feature type="transmembrane region" description="Helical" evidence="2">
    <location>
        <begin position="43"/>
        <end position="63"/>
    </location>
</feature>
<proteinExistence type="predicted"/>
<feature type="region of interest" description="Disordered" evidence="1">
    <location>
        <begin position="149"/>
        <end position="236"/>
    </location>
</feature>